<gene>
    <name evidence="1" type="ORF">HBN54_003976</name>
</gene>
<protein>
    <submittedName>
        <fullName evidence="1">Uncharacterized protein</fullName>
    </submittedName>
</protein>
<accession>A0ABX1HM80</accession>
<evidence type="ECO:0000313" key="2">
    <source>
        <dbReference type="Proteomes" id="UP000717634"/>
    </source>
</evidence>
<keyword evidence="2" id="KW-1185">Reference proteome</keyword>
<dbReference type="RefSeq" id="WP_168674921.1">
    <property type="nucleotide sequence ID" value="NZ_JAAVTK010000015.1"/>
</dbReference>
<evidence type="ECO:0000313" key="1">
    <source>
        <dbReference type="EMBL" id="NKI91359.1"/>
    </source>
</evidence>
<organism evidence="1 2">
    <name type="scientific">Hymenobacter artigasi</name>
    <dbReference type="NCBI Taxonomy" id="2719616"/>
    <lineage>
        <taxon>Bacteria</taxon>
        <taxon>Pseudomonadati</taxon>
        <taxon>Bacteroidota</taxon>
        <taxon>Cytophagia</taxon>
        <taxon>Cytophagales</taxon>
        <taxon>Hymenobacteraceae</taxon>
        <taxon>Hymenobacter</taxon>
    </lineage>
</organism>
<reference evidence="1 2" key="1">
    <citation type="submission" date="2020-03" db="EMBL/GenBank/DDBJ databases">
        <title>Genomic Encyclopedia of Type Strains, Phase IV (KMG-V): Genome sequencing to study the core and pangenomes of soil and plant-associated prokaryotes.</title>
        <authorList>
            <person name="Whitman W."/>
        </authorList>
    </citation>
    <scope>NUCLEOTIDE SEQUENCE [LARGE SCALE GENOMIC DNA]</scope>
    <source>
        <strain evidence="1 2">1B</strain>
    </source>
</reference>
<proteinExistence type="predicted"/>
<sequence>MQSPTPISAEPTAVCVPFSQASPAQVTQALDTVRQAVGPQFPPLVKGTWANAIRALQPDLWVAPTSVSLDEHDLARLVQHLDALPAIVNARAGHGRGKLFFTRQPMSCPAELLRALTEMEAHPQASGPAVYQLVTGLLRTRAEADELNWAKVPDPREDDGTDPKQARAALLARLAALDRARGVSGPG</sequence>
<dbReference type="Proteomes" id="UP000717634">
    <property type="component" value="Unassembled WGS sequence"/>
</dbReference>
<dbReference type="EMBL" id="JAAVTK010000015">
    <property type="protein sequence ID" value="NKI91359.1"/>
    <property type="molecule type" value="Genomic_DNA"/>
</dbReference>
<comment type="caution">
    <text evidence="1">The sequence shown here is derived from an EMBL/GenBank/DDBJ whole genome shotgun (WGS) entry which is preliminary data.</text>
</comment>
<name>A0ABX1HM80_9BACT</name>